<dbReference type="GO" id="GO:0003700">
    <property type="term" value="F:DNA-binding transcription factor activity"/>
    <property type="evidence" value="ECO:0007669"/>
    <property type="project" value="TreeGrafter"/>
</dbReference>
<dbReference type="InterPro" id="IPR014757">
    <property type="entry name" value="Tscrpt_reg_IclR_C"/>
</dbReference>
<dbReference type="InterPro" id="IPR029016">
    <property type="entry name" value="GAF-like_dom_sf"/>
</dbReference>
<dbReference type="AlphaFoldDB" id="A0A8J3IQB5"/>
<dbReference type="PANTHER" id="PTHR30136">
    <property type="entry name" value="HELIX-TURN-HELIX TRANSCRIPTIONAL REGULATOR, ICLR FAMILY"/>
    <property type="match status" value="1"/>
</dbReference>
<evidence type="ECO:0000313" key="6">
    <source>
        <dbReference type="EMBL" id="GHO95007.1"/>
    </source>
</evidence>
<keyword evidence="7" id="KW-1185">Reference proteome</keyword>
<dbReference type="PROSITE" id="PS51078">
    <property type="entry name" value="ICLR_ED"/>
    <property type="match status" value="1"/>
</dbReference>
<evidence type="ECO:0000259" key="4">
    <source>
        <dbReference type="PROSITE" id="PS51077"/>
    </source>
</evidence>
<gene>
    <name evidence="6" type="ORF">KSF_050550</name>
</gene>
<evidence type="ECO:0000259" key="5">
    <source>
        <dbReference type="PROSITE" id="PS51078"/>
    </source>
</evidence>
<evidence type="ECO:0000256" key="3">
    <source>
        <dbReference type="ARBA" id="ARBA00023163"/>
    </source>
</evidence>
<feature type="domain" description="IclR-ED" evidence="5">
    <location>
        <begin position="119"/>
        <end position="300"/>
    </location>
</feature>
<name>A0A8J3IQB5_9CHLR</name>
<dbReference type="InterPro" id="IPR036388">
    <property type="entry name" value="WH-like_DNA-bd_sf"/>
</dbReference>
<dbReference type="InterPro" id="IPR005471">
    <property type="entry name" value="Tscrpt_reg_IclR_N"/>
</dbReference>
<dbReference type="Proteomes" id="UP000597444">
    <property type="component" value="Unassembled WGS sequence"/>
</dbReference>
<dbReference type="PROSITE" id="PS51077">
    <property type="entry name" value="HTH_ICLR"/>
    <property type="match status" value="1"/>
</dbReference>
<accession>A0A8J3IQB5</accession>
<dbReference type="PANTHER" id="PTHR30136:SF39">
    <property type="entry name" value="TRANSCRIPTIONAL REGULATORY PROTEIN"/>
    <property type="match status" value="1"/>
</dbReference>
<sequence>MRDVYRYKLLKHTIATLTNTAVRGYITYVFHILIADSNIWNSEVEKLMDGSEIRETKVGVLDKAMAILLAFPAGNVALSPQEIAARTNMPLPTVYRLAQALCEHGMLMRDGQQFRLGMTLLRLGTMVAEGIDVRRQVQGYLRWLNEQTEENAELHIRQDETRIVIEVVSSPHNLRPFADIGAPLPLHRGAAGKVLLAWLSTAERDALIDASIARFDDKQFDKSAFVQELAQVRAQGWAYSDGERASGVSALAAPIFEVGNKQVGALTLVVPAARLGEEQRTRYIPLVQEAARRASYDLGYAK</sequence>
<dbReference type="GO" id="GO:0003677">
    <property type="term" value="F:DNA binding"/>
    <property type="evidence" value="ECO:0007669"/>
    <property type="project" value="UniProtKB-KW"/>
</dbReference>
<proteinExistence type="predicted"/>
<evidence type="ECO:0008006" key="8">
    <source>
        <dbReference type="Google" id="ProtNLM"/>
    </source>
</evidence>
<protein>
    <recommendedName>
        <fullName evidence="8">IclR family transcriptional regulator</fullName>
    </recommendedName>
</protein>
<dbReference type="SUPFAM" id="SSF46785">
    <property type="entry name" value="Winged helix' DNA-binding domain"/>
    <property type="match status" value="1"/>
</dbReference>
<dbReference type="InterPro" id="IPR050707">
    <property type="entry name" value="HTH_MetabolicPath_Reg"/>
</dbReference>
<keyword evidence="2" id="KW-0238">DNA-binding</keyword>
<dbReference type="Gene3D" id="3.30.450.40">
    <property type="match status" value="1"/>
</dbReference>
<dbReference type="EMBL" id="BNJK01000001">
    <property type="protein sequence ID" value="GHO95007.1"/>
    <property type="molecule type" value="Genomic_DNA"/>
</dbReference>
<dbReference type="Pfam" id="PF09339">
    <property type="entry name" value="HTH_IclR"/>
    <property type="match status" value="1"/>
</dbReference>
<feature type="domain" description="HTH iclR-type" evidence="4">
    <location>
        <begin position="58"/>
        <end position="118"/>
    </location>
</feature>
<evidence type="ECO:0000256" key="1">
    <source>
        <dbReference type="ARBA" id="ARBA00023015"/>
    </source>
</evidence>
<comment type="caution">
    <text evidence="6">The sequence shown here is derived from an EMBL/GenBank/DDBJ whole genome shotgun (WGS) entry which is preliminary data.</text>
</comment>
<dbReference type="SUPFAM" id="SSF55781">
    <property type="entry name" value="GAF domain-like"/>
    <property type="match status" value="1"/>
</dbReference>
<evidence type="ECO:0000313" key="7">
    <source>
        <dbReference type="Proteomes" id="UP000597444"/>
    </source>
</evidence>
<keyword evidence="3" id="KW-0804">Transcription</keyword>
<keyword evidence="1" id="KW-0805">Transcription regulation</keyword>
<reference evidence="6" key="1">
    <citation type="submission" date="2020-10" db="EMBL/GenBank/DDBJ databases">
        <title>Taxonomic study of unclassified bacteria belonging to the class Ktedonobacteria.</title>
        <authorList>
            <person name="Yabe S."/>
            <person name="Wang C.M."/>
            <person name="Zheng Y."/>
            <person name="Sakai Y."/>
            <person name="Cavaletti L."/>
            <person name="Monciardini P."/>
            <person name="Donadio S."/>
        </authorList>
    </citation>
    <scope>NUCLEOTIDE SEQUENCE</scope>
    <source>
        <strain evidence="6">ID150040</strain>
    </source>
</reference>
<evidence type="ECO:0000256" key="2">
    <source>
        <dbReference type="ARBA" id="ARBA00023125"/>
    </source>
</evidence>
<dbReference type="Gene3D" id="1.10.10.10">
    <property type="entry name" value="Winged helix-like DNA-binding domain superfamily/Winged helix DNA-binding domain"/>
    <property type="match status" value="1"/>
</dbReference>
<dbReference type="SMART" id="SM00346">
    <property type="entry name" value="HTH_ICLR"/>
    <property type="match status" value="1"/>
</dbReference>
<dbReference type="InterPro" id="IPR036390">
    <property type="entry name" value="WH_DNA-bd_sf"/>
</dbReference>
<dbReference type="Pfam" id="PF01614">
    <property type="entry name" value="IclR_C"/>
    <property type="match status" value="1"/>
</dbReference>
<dbReference type="GO" id="GO:0045892">
    <property type="term" value="P:negative regulation of DNA-templated transcription"/>
    <property type="evidence" value="ECO:0007669"/>
    <property type="project" value="TreeGrafter"/>
</dbReference>
<organism evidence="6 7">
    <name type="scientific">Reticulibacter mediterranei</name>
    <dbReference type="NCBI Taxonomy" id="2778369"/>
    <lineage>
        <taxon>Bacteria</taxon>
        <taxon>Bacillati</taxon>
        <taxon>Chloroflexota</taxon>
        <taxon>Ktedonobacteria</taxon>
        <taxon>Ktedonobacterales</taxon>
        <taxon>Reticulibacteraceae</taxon>
        <taxon>Reticulibacter</taxon>
    </lineage>
</organism>